<dbReference type="Proteomes" id="UP001176941">
    <property type="component" value="Chromosome 1"/>
</dbReference>
<evidence type="ECO:0000313" key="1">
    <source>
        <dbReference type="EMBL" id="CAI9151948.1"/>
    </source>
</evidence>
<organism evidence="1 2">
    <name type="scientific">Rangifer tarandus platyrhynchus</name>
    <name type="common">Svalbard reindeer</name>
    <dbReference type="NCBI Taxonomy" id="3082113"/>
    <lineage>
        <taxon>Eukaryota</taxon>
        <taxon>Metazoa</taxon>
        <taxon>Chordata</taxon>
        <taxon>Craniata</taxon>
        <taxon>Vertebrata</taxon>
        <taxon>Euteleostomi</taxon>
        <taxon>Mammalia</taxon>
        <taxon>Eutheria</taxon>
        <taxon>Laurasiatheria</taxon>
        <taxon>Artiodactyla</taxon>
        <taxon>Ruminantia</taxon>
        <taxon>Pecora</taxon>
        <taxon>Cervidae</taxon>
        <taxon>Odocoileinae</taxon>
        <taxon>Rangifer</taxon>
    </lineage>
</organism>
<proteinExistence type="predicted"/>
<name>A0ABN8XSF6_RANTA</name>
<accession>A0ABN8XSF6</accession>
<keyword evidence="2" id="KW-1185">Reference proteome</keyword>
<protein>
    <submittedName>
        <fullName evidence="1">Uncharacterized protein</fullName>
    </submittedName>
</protein>
<evidence type="ECO:0000313" key="2">
    <source>
        <dbReference type="Proteomes" id="UP001176941"/>
    </source>
</evidence>
<gene>
    <name evidence="1" type="ORF">MRATA1EN1_LOCUS910</name>
</gene>
<sequence>MIPQENDLSYSQRKKGCKKSLPERMNSICKGPDLGEEHDTFKRVREEYCRDNYKKNSVAITEEEWAFTDCNLKEQTSKMKKRGQDECLFQYSRVTSVSPHIVCFLTRQRAPGRLIDLKTLKVSPAPHSSPWLIPRGGESNFLWLHLGLIRRQP</sequence>
<dbReference type="EMBL" id="OX459937">
    <property type="protein sequence ID" value="CAI9151948.1"/>
    <property type="molecule type" value="Genomic_DNA"/>
</dbReference>
<reference evidence="1" key="1">
    <citation type="submission" date="2023-04" db="EMBL/GenBank/DDBJ databases">
        <authorList>
            <consortium name="ELIXIR-Norway"/>
        </authorList>
    </citation>
    <scope>NUCLEOTIDE SEQUENCE [LARGE SCALE GENOMIC DNA]</scope>
</reference>